<accession>A0ABS3FU30</accession>
<reference evidence="3 4" key="1">
    <citation type="submission" date="2021-03" db="EMBL/GenBank/DDBJ databases">
        <title>Metabolic Capacity of the Antarctic Cyanobacterium Phormidium pseudopriestleyi that Sustains Oxygenic Photosynthesis in the Presence of Hydrogen Sulfide.</title>
        <authorList>
            <person name="Lumian J.E."/>
            <person name="Jungblut A.D."/>
            <person name="Dillon M.L."/>
            <person name="Hawes I."/>
            <person name="Doran P.T."/>
            <person name="Mackey T.J."/>
            <person name="Dick G.J."/>
            <person name="Grettenberger C.L."/>
            <person name="Sumner D.Y."/>
        </authorList>
    </citation>
    <scope>NUCLEOTIDE SEQUENCE [LARGE SCALE GENOMIC DNA]</scope>
    <source>
        <strain evidence="3 4">FRX01</strain>
    </source>
</reference>
<dbReference type="InterPro" id="IPR014729">
    <property type="entry name" value="Rossmann-like_a/b/a_fold"/>
</dbReference>
<dbReference type="Pfam" id="PF00582">
    <property type="entry name" value="Usp"/>
    <property type="match status" value="1"/>
</dbReference>
<protein>
    <submittedName>
        <fullName evidence="3">Universal stress protein</fullName>
    </submittedName>
</protein>
<dbReference type="InterPro" id="IPR006015">
    <property type="entry name" value="Universal_stress_UspA"/>
</dbReference>
<dbReference type="PANTHER" id="PTHR31964">
    <property type="entry name" value="ADENINE NUCLEOTIDE ALPHA HYDROLASES-LIKE SUPERFAMILY PROTEIN"/>
    <property type="match status" value="1"/>
</dbReference>
<dbReference type="PRINTS" id="PR01438">
    <property type="entry name" value="UNVRSLSTRESS"/>
</dbReference>
<proteinExistence type="inferred from homology"/>
<dbReference type="Proteomes" id="UP000664844">
    <property type="component" value="Unassembled WGS sequence"/>
</dbReference>
<comment type="caution">
    <text evidence="3">The sequence shown here is derived from an EMBL/GenBank/DDBJ whole genome shotgun (WGS) entry which is preliminary data.</text>
</comment>
<dbReference type="EMBL" id="JAFLQW010000416">
    <property type="protein sequence ID" value="MBO0350499.1"/>
    <property type="molecule type" value="Genomic_DNA"/>
</dbReference>
<keyword evidence="4" id="KW-1185">Reference proteome</keyword>
<sequence length="184" mass="20065">MKRSRFPGAIAPVTTLGEFPMTYHKILVAIDRSPQSDFVINQVIDLAEKEKAELMLFHAIQVEVLAELSPMVGTGMGLSPSIGREIPELQQQRLEAQVRTTKEILQGYAEMAMTRNIPTICHHSVGDPGVLSCELAKSWGANLIVVGRRGRKGMTELFLGSVSNYITHNAPCSVLIVQGALPVS</sequence>
<evidence type="ECO:0000313" key="4">
    <source>
        <dbReference type="Proteomes" id="UP000664844"/>
    </source>
</evidence>
<name>A0ABS3FU30_9CYAN</name>
<evidence type="ECO:0000313" key="3">
    <source>
        <dbReference type="EMBL" id="MBO0350499.1"/>
    </source>
</evidence>
<evidence type="ECO:0000259" key="2">
    <source>
        <dbReference type="Pfam" id="PF00582"/>
    </source>
</evidence>
<comment type="similarity">
    <text evidence="1">Belongs to the universal stress protein A family.</text>
</comment>
<gene>
    <name evidence="3" type="ORF">J0895_15625</name>
</gene>
<dbReference type="SUPFAM" id="SSF52402">
    <property type="entry name" value="Adenine nucleotide alpha hydrolases-like"/>
    <property type="match status" value="1"/>
</dbReference>
<dbReference type="InterPro" id="IPR006016">
    <property type="entry name" value="UspA"/>
</dbReference>
<dbReference type="Gene3D" id="3.40.50.620">
    <property type="entry name" value="HUPs"/>
    <property type="match status" value="1"/>
</dbReference>
<feature type="domain" description="UspA" evidence="2">
    <location>
        <begin position="23"/>
        <end position="177"/>
    </location>
</feature>
<dbReference type="CDD" id="cd00293">
    <property type="entry name" value="USP-like"/>
    <property type="match status" value="1"/>
</dbReference>
<dbReference type="PANTHER" id="PTHR31964:SF113">
    <property type="entry name" value="USPA DOMAIN-CONTAINING PROTEIN"/>
    <property type="match status" value="1"/>
</dbReference>
<organism evidence="3 4">
    <name type="scientific">Phormidium pseudopriestleyi FRX01</name>
    <dbReference type="NCBI Taxonomy" id="1759528"/>
    <lineage>
        <taxon>Bacteria</taxon>
        <taxon>Bacillati</taxon>
        <taxon>Cyanobacteriota</taxon>
        <taxon>Cyanophyceae</taxon>
        <taxon>Oscillatoriophycideae</taxon>
        <taxon>Oscillatoriales</taxon>
        <taxon>Oscillatoriaceae</taxon>
        <taxon>Phormidium</taxon>
    </lineage>
</organism>
<evidence type="ECO:0000256" key="1">
    <source>
        <dbReference type="ARBA" id="ARBA00008791"/>
    </source>
</evidence>